<dbReference type="EMBL" id="VVIM01000009">
    <property type="protein sequence ID" value="KAB0794152.1"/>
    <property type="molecule type" value="Genomic_DNA"/>
</dbReference>
<dbReference type="InterPro" id="IPR036928">
    <property type="entry name" value="AS_sf"/>
</dbReference>
<feature type="active site" description="Charge relay system" evidence="2">
    <location>
        <position position="141"/>
    </location>
</feature>
<dbReference type="Gene3D" id="3.90.1300.10">
    <property type="entry name" value="Amidase signature (AS) domain"/>
    <property type="match status" value="1"/>
</dbReference>
<sequence length="533" mass="59243">MCTPAVKQRPNRTTCKKIKSLLLEVFVFVRIYLDRLIDFVFGCYYKSRVQIVPKPSNPIVIESATALAKRIREQNLTSEALVRACIDRIKQVNPLINAVVDERFEDALAEAKQLDERIRNGAVSSEEFAEKPFLGVPFSTKESSACKGMRSTYGLVCRKDKRAEEDAEAVRLVKNAGGILIAITNIPVLNMWQETDNRVYGRTNNPYNTTRDVGGSSGGEGAIIAACGVPFGIGTDIGGSIRIPAFKCGIFGHKPTGELIQTRGLTYRTGKEPSTIMSAGTLTRSSSDIIPFLKVLLDKNVNRLQLDKQVNVKDLKVHYMLSSGDSKMSLLTREMTAAILKVVKHFEVDLKASPKKLIVPELKYGMALWRYWLTQEANANFARDLTDRKGQVSPIWEVLKWVFQCSEFNSGAIFNLIGTYLPLMNEKKARDLTKQLKDSLMDALGDNGVLIYPSAPWSARYHNTSLLRPYNFGYFAVWNLLKFPVTQVPLGLDSEGLPIGVQVVAAPYQDHLCIAVARELESAFGGFVPPFSS</sequence>
<gene>
    <name evidence="5" type="ORF">PPYR_13772</name>
</gene>
<dbReference type="AlphaFoldDB" id="A0A1Y1KK56"/>
<reference evidence="5" key="3">
    <citation type="submission" date="2019-08" db="EMBL/GenBank/DDBJ databases">
        <authorList>
            <consortium name="Photinus pyralis genome working group"/>
            <person name="Fallon T.R."/>
            <person name="Sander Lower S.E."/>
            <person name="Weng J.-K."/>
        </authorList>
    </citation>
    <scope>NUCLEOTIDE SEQUENCE</scope>
    <source>
        <strain evidence="5">1611_PpyrPB1</strain>
        <tissue evidence="5">Whole body</tissue>
    </source>
</reference>
<evidence type="ECO:0000313" key="6">
    <source>
        <dbReference type="Proteomes" id="UP000327044"/>
    </source>
</evidence>
<organism evidence="4">
    <name type="scientific">Photinus pyralis</name>
    <name type="common">Common eastern firefly</name>
    <name type="synonym">Lampyris pyralis</name>
    <dbReference type="NCBI Taxonomy" id="7054"/>
    <lineage>
        <taxon>Eukaryota</taxon>
        <taxon>Metazoa</taxon>
        <taxon>Ecdysozoa</taxon>
        <taxon>Arthropoda</taxon>
        <taxon>Hexapoda</taxon>
        <taxon>Insecta</taxon>
        <taxon>Pterygota</taxon>
        <taxon>Neoptera</taxon>
        <taxon>Endopterygota</taxon>
        <taxon>Coleoptera</taxon>
        <taxon>Polyphaga</taxon>
        <taxon>Elateriformia</taxon>
        <taxon>Elateroidea</taxon>
        <taxon>Lampyridae</taxon>
        <taxon>Lampyrinae</taxon>
        <taxon>Photinus</taxon>
    </lineage>
</organism>
<name>A0A1Y1KK56_PHOPY</name>
<dbReference type="SUPFAM" id="SSF75304">
    <property type="entry name" value="Amidase signature (AS) enzymes"/>
    <property type="match status" value="1"/>
</dbReference>
<dbReference type="FunCoup" id="A0A1Y1KK56">
    <property type="interactions" value="10"/>
</dbReference>
<protein>
    <recommendedName>
        <fullName evidence="3">Amidase domain-containing protein</fullName>
    </recommendedName>
</protein>
<accession>A0A1Y1KK56</accession>
<evidence type="ECO:0000313" key="5">
    <source>
        <dbReference type="EMBL" id="KAB0794152.1"/>
    </source>
</evidence>
<dbReference type="PROSITE" id="PS00571">
    <property type="entry name" value="AMIDASES"/>
    <property type="match status" value="1"/>
</dbReference>
<reference evidence="5 6" key="2">
    <citation type="journal article" date="2018" name="Elife">
        <title>Firefly genomes illuminate parallel origins of bioluminescence in beetles.</title>
        <authorList>
            <person name="Fallon T.R."/>
            <person name="Lower S.E."/>
            <person name="Chang C.H."/>
            <person name="Bessho-Uehara M."/>
            <person name="Martin G.J."/>
            <person name="Bewick A.J."/>
            <person name="Behringer M."/>
            <person name="Debat H.J."/>
            <person name="Wong I."/>
            <person name="Day J.C."/>
            <person name="Suvorov A."/>
            <person name="Silva C.J."/>
            <person name="Stanger-Hall K.F."/>
            <person name="Hall D.W."/>
            <person name="Schmitz R.J."/>
            <person name="Nelson D.R."/>
            <person name="Lewis S.M."/>
            <person name="Shigenobu S."/>
            <person name="Bybee S.M."/>
            <person name="Larracuente A.M."/>
            <person name="Oba Y."/>
            <person name="Weng J.K."/>
        </authorList>
    </citation>
    <scope>NUCLEOTIDE SEQUENCE [LARGE SCALE GENOMIC DNA]</scope>
    <source>
        <strain evidence="5">1611_PpyrPB1</strain>
        <tissue evidence="5">Whole body</tissue>
    </source>
</reference>
<reference evidence="4" key="1">
    <citation type="journal article" date="2016" name="Sci. Rep.">
        <title>Molecular characterization of firefly nuptial gifts: a multi-omics approach sheds light on postcopulatory sexual selection.</title>
        <authorList>
            <person name="Al-Wathiqui N."/>
            <person name="Fallon T.R."/>
            <person name="South A."/>
            <person name="Weng J.K."/>
            <person name="Lewis S.M."/>
        </authorList>
    </citation>
    <scope>NUCLEOTIDE SEQUENCE</scope>
</reference>
<proteinExistence type="inferred from homology"/>
<dbReference type="Pfam" id="PF01425">
    <property type="entry name" value="Amidase"/>
    <property type="match status" value="1"/>
</dbReference>
<evidence type="ECO:0000259" key="3">
    <source>
        <dbReference type="Pfam" id="PF01425"/>
    </source>
</evidence>
<feature type="domain" description="Amidase" evidence="3">
    <location>
        <begin position="81"/>
        <end position="513"/>
    </location>
</feature>
<feature type="active site" description="Acyl-ester intermediate" evidence="2">
    <location>
        <position position="240"/>
    </location>
</feature>
<dbReference type="InParanoid" id="A0A1Y1KK56"/>
<evidence type="ECO:0000313" key="4">
    <source>
        <dbReference type="EMBL" id="JAV59796.1"/>
    </source>
</evidence>
<evidence type="ECO:0000256" key="2">
    <source>
        <dbReference type="PIRSR" id="PIRSR001221-1"/>
    </source>
</evidence>
<dbReference type="OrthoDB" id="6428749at2759"/>
<keyword evidence="6" id="KW-1185">Reference proteome</keyword>
<dbReference type="GO" id="GO:0012505">
    <property type="term" value="C:endomembrane system"/>
    <property type="evidence" value="ECO:0007669"/>
    <property type="project" value="TreeGrafter"/>
</dbReference>
<dbReference type="InterPro" id="IPR020556">
    <property type="entry name" value="Amidase_CS"/>
</dbReference>
<dbReference type="InterPro" id="IPR023631">
    <property type="entry name" value="Amidase_dom"/>
</dbReference>
<dbReference type="Proteomes" id="UP000327044">
    <property type="component" value="Unassembled WGS sequence"/>
</dbReference>
<comment type="similarity">
    <text evidence="1">Belongs to the amidase family.</text>
</comment>
<dbReference type="PANTHER" id="PTHR43372:SF1">
    <property type="entry name" value="LD38433P"/>
    <property type="match status" value="1"/>
</dbReference>
<dbReference type="EMBL" id="GEZM01086074">
    <property type="protein sequence ID" value="JAV59796.1"/>
    <property type="molecule type" value="Transcribed_RNA"/>
</dbReference>
<dbReference type="PIRSF" id="PIRSF001221">
    <property type="entry name" value="Amidase_fungi"/>
    <property type="match status" value="1"/>
</dbReference>
<feature type="active site" description="Charge relay system" evidence="2">
    <location>
        <position position="216"/>
    </location>
</feature>
<evidence type="ECO:0000256" key="1">
    <source>
        <dbReference type="ARBA" id="ARBA00009199"/>
    </source>
</evidence>
<dbReference type="PANTHER" id="PTHR43372">
    <property type="entry name" value="FATTY-ACID AMIDE HYDROLASE"/>
    <property type="match status" value="1"/>
</dbReference>
<dbReference type="InterPro" id="IPR052739">
    <property type="entry name" value="FAAH2"/>
</dbReference>